<dbReference type="InterPro" id="IPR019111">
    <property type="entry name" value="PRESA_N"/>
</dbReference>
<dbReference type="VEuPathDB" id="PlasmoDB:PocGH01_00103800"/>
<organism evidence="3 4">
    <name type="scientific">Plasmodium ovale</name>
    <name type="common">malaria parasite P. ovale</name>
    <dbReference type="NCBI Taxonomy" id="36330"/>
    <lineage>
        <taxon>Eukaryota</taxon>
        <taxon>Sar</taxon>
        <taxon>Alveolata</taxon>
        <taxon>Apicomplexa</taxon>
        <taxon>Aconoidasida</taxon>
        <taxon>Haemosporida</taxon>
        <taxon>Plasmodiidae</taxon>
        <taxon>Plasmodium</taxon>
        <taxon>Plasmodium (Plasmodium)</taxon>
    </lineage>
</organism>
<dbReference type="Pfam" id="PF09687">
    <property type="entry name" value="PRESAN"/>
    <property type="match status" value="1"/>
</dbReference>
<reference evidence="3 4" key="1">
    <citation type="submission" date="2016-06" db="EMBL/GenBank/DDBJ databases">
        <authorList>
            <consortium name="Pathogen Informatics"/>
        </authorList>
    </citation>
    <scope>NUCLEOTIDE SEQUENCE [LARGE SCALE GENOMIC DNA]</scope>
</reference>
<keyword evidence="1" id="KW-1133">Transmembrane helix</keyword>
<dbReference type="OrthoDB" id="382607at2759"/>
<dbReference type="NCBIfam" id="TIGR01639">
    <property type="entry name" value="P_fal_TIGR01639"/>
    <property type="match status" value="1"/>
</dbReference>
<evidence type="ECO:0000256" key="1">
    <source>
        <dbReference type="SAM" id="Phobius"/>
    </source>
</evidence>
<evidence type="ECO:0000259" key="2">
    <source>
        <dbReference type="Pfam" id="PF09687"/>
    </source>
</evidence>
<proteinExistence type="predicted"/>
<keyword evidence="1" id="KW-0472">Membrane</keyword>
<feature type="domain" description="Plasmodium RESA N-terminal" evidence="2">
    <location>
        <begin position="185"/>
        <end position="309"/>
    </location>
</feature>
<protein>
    <recommendedName>
        <fullName evidence="2">Plasmodium RESA N-terminal domain-containing protein</fullName>
    </recommendedName>
</protein>
<dbReference type="Proteomes" id="UP000243200">
    <property type="component" value="Unassembled WGS sequence"/>
</dbReference>
<dbReference type="EMBL" id="FLRJ01000356">
    <property type="protein sequence ID" value="SBT73397.1"/>
    <property type="molecule type" value="Genomic_DNA"/>
</dbReference>
<sequence length="324" mass="39869">MEYGSRCVFLTQERRRPFFAKKKSCRNNFAPSALVNNTEMKNRNKKDVNKFHLFRLCSILFFMILLLFQANALQCENVDDSDTKLRNKHSKKLLQKFFLKITNKKSHLKKIKYIDIIKTDFKKKKKKYKRGLFKELKKLKESFHVKSDDTEVKEKEMKRTNYISEMKPKHEKEPVSIFNVDEWSNLDEENLYKKIENLKGIIGVIDMYNIWNCVHAFLRKKYFLREEYLWNYCEEIAEKNKMSKEAKMDAWYKVYYAMKDEIMEFERKDYNRFYRFIDKGPREHEIFVSFLFFKLETWRIKMKKLEIKWKNLLYLRLKSYKKQE</sequence>
<dbReference type="Gene3D" id="6.10.280.180">
    <property type="entry name" value="Plasmodium RESA, N-terminal helical domain"/>
    <property type="match status" value="1"/>
</dbReference>
<evidence type="ECO:0000313" key="3">
    <source>
        <dbReference type="EMBL" id="SBT73397.1"/>
    </source>
</evidence>
<dbReference type="PANTHER" id="PTHR36193">
    <property type="entry name" value="PHISTB DOMAIN-CONTAINING RESA-LIKE PROTEIN 1"/>
    <property type="match status" value="1"/>
</dbReference>
<dbReference type="InterPro" id="IPR044885">
    <property type="entry name" value="PRESA_N_sf"/>
</dbReference>
<dbReference type="AlphaFoldDB" id="A0A1C3KHW5"/>
<dbReference type="PANTHER" id="PTHR36193:SF23">
    <property type="entry name" value="PHISTB DOMAIN-CONTAINING RESA-LIKE PROTEIN 1"/>
    <property type="match status" value="1"/>
</dbReference>
<evidence type="ECO:0000313" key="4">
    <source>
        <dbReference type="Proteomes" id="UP000243200"/>
    </source>
</evidence>
<keyword evidence="1" id="KW-0812">Transmembrane</keyword>
<gene>
    <name evidence="3" type="primary">PowCR01_000111000</name>
    <name evidence="3" type="ORF">POWCR01_000111000</name>
</gene>
<dbReference type="VEuPathDB" id="PlasmoDB:POWCR01_000111000"/>
<dbReference type="InterPro" id="IPR006526">
    <property type="entry name" value="Export_prot_PHISTa/b/c"/>
</dbReference>
<feature type="transmembrane region" description="Helical" evidence="1">
    <location>
        <begin position="53"/>
        <end position="73"/>
    </location>
</feature>
<name>A0A1C3KHW5_PLAOA</name>
<accession>A0A1C3KHW5</accession>